<protein>
    <submittedName>
        <fullName evidence="1">Uncharacterized protein</fullName>
    </submittedName>
</protein>
<evidence type="ECO:0000313" key="1">
    <source>
        <dbReference type="EMBL" id="CAF1304756.1"/>
    </source>
</evidence>
<gene>
    <name evidence="1" type="ORF">GPM918_LOCUS28698</name>
    <name evidence="2" type="ORF">SRO942_LOCUS29221</name>
</gene>
<dbReference type="EMBL" id="CAJNOQ010012645">
    <property type="protein sequence ID" value="CAF1304756.1"/>
    <property type="molecule type" value="Genomic_DNA"/>
</dbReference>
<evidence type="ECO:0000313" key="3">
    <source>
        <dbReference type="Proteomes" id="UP000663829"/>
    </source>
</evidence>
<keyword evidence="3" id="KW-1185">Reference proteome</keyword>
<dbReference type="OrthoDB" id="9996709at2759"/>
<proteinExistence type="predicted"/>
<dbReference type="Proteomes" id="UP000663829">
    <property type="component" value="Unassembled WGS sequence"/>
</dbReference>
<dbReference type="Proteomes" id="UP000681722">
    <property type="component" value="Unassembled WGS sequence"/>
</dbReference>
<sequence length="347" mass="40530">MGYNFECIALLLRQFPRLQQLILRTDHDRDLFDGQKWEQLISTGLPMLKKLQFKCSSSNVCGTINARQVLCSFKTDFWLLKHKWFIAFNYDNDNAENIYTVPYPDKEHNLNLSPSMAFMSTLLSSNNTTTERSKRNGIYRNVKELILLPSTSVTEASRLGCYYNNVESLTFLDRNMTIKTHDLTELIHFLPIKHLTVQYRIVPQLFLKLLKGCTNLSSLTIAASALMSATNDFNDQQICVQLNKKIKKYNIINSFNACYINNVEQFCQIFSNVEQLRVNVSSVDDFLIVVKQMKQLSFAKIQCYDKNMFSTSENDISLWIRQHALLAKDFQWKADTQNFLYFFDRRR</sequence>
<comment type="caution">
    <text evidence="1">The sequence shown here is derived from an EMBL/GenBank/DDBJ whole genome shotgun (WGS) entry which is preliminary data.</text>
</comment>
<dbReference type="EMBL" id="CAJOBC010039282">
    <property type="protein sequence ID" value="CAF4135760.1"/>
    <property type="molecule type" value="Genomic_DNA"/>
</dbReference>
<name>A0A815DQM9_9BILA</name>
<accession>A0A815DQM9</accession>
<organism evidence="1 3">
    <name type="scientific">Didymodactylos carnosus</name>
    <dbReference type="NCBI Taxonomy" id="1234261"/>
    <lineage>
        <taxon>Eukaryota</taxon>
        <taxon>Metazoa</taxon>
        <taxon>Spiralia</taxon>
        <taxon>Gnathifera</taxon>
        <taxon>Rotifera</taxon>
        <taxon>Eurotatoria</taxon>
        <taxon>Bdelloidea</taxon>
        <taxon>Philodinida</taxon>
        <taxon>Philodinidae</taxon>
        <taxon>Didymodactylos</taxon>
    </lineage>
</organism>
<evidence type="ECO:0000313" key="2">
    <source>
        <dbReference type="EMBL" id="CAF4135760.1"/>
    </source>
</evidence>
<dbReference type="AlphaFoldDB" id="A0A815DQM9"/>
<reference evidence="1" key="1">
    <citation type="submission" date="2021-02" db="EMBL/GenBank/DDBJ databases">
        <authorList>
            <person name="Nowell W R."/>
        </authorList>
    </citation>
    <scope>NUCLEOTIDE SEQUENCE</scope>
</reference>